<protein>
    <submittedName>
        <fullName evidence="6">MFS transporter</fullName>
    </submittedName>
</protein>
<evidence type="ECO:0000313" key="7">
    <source>
        <dbReference type="Proteomes" id="UP000192343"/>
    </source>
</evidence>
<dbReference type="InterPro" id="IPR036259">
    <property type="entry name" value="MFS_trans_sf"/>
</dbReference>
<comment type="caution">
    <text evidence="6">The sequence shown here is derived from an EMBL/GenBank/DDBJ whole genome shotgun (WGS) entry which is preliminary data.</text>
</comment>
<sequence length="418" mass="47221">MTEFKRDLQYWKFSLYGFVKNLQFFDPFLILFFREMGISFFQIGVLYSVREIITNITEIPTGILADTLGRRSAMLFAFASYIVSFALFYLFPNYWVYIGAMVFFALGESFRSGTHKAMIMEYLKIHNMTDQKVAYYGHTRAWSQRGSAISALIASLLVFFSGSYRSVFLWSILPYLAGMILIASYPKELDFSCDEEECDEEQRKKGWKDVVTTIRNFIGLFTEPKVRRALINSSLFDGVFKTIKDYVQPILKNLALALPLFTMLEGNQRVAIMSGVVYTILYLLTSIASSRASRFHSMFSDRITGLNITYVSGVVVVVGIAYFLNVNLPSLAVLLFVIYYLLENLRRPATLGFLSDRIKGSVMATGLSGESQLKTLMIAVLSPLFGLAADRFGLGPAMLLAALVPALAYPLIRFRPDT</sequence>
<dbReference type="Gene3D" id="1.20.1250.20">
    <property type="entry name" value="MFS general substrate transporter like domains"/>
    <property type="match status" value="1"/>
</dbReference>
<dbReference type="STRING" id="1963862.B4O97_01120"/>
<dbReference type="GO" id="GO:0022857">
    <property type="term" value="F:transmembrane transporter activity"/>
    <property type="evidence" value="ECO:0007669"/>
    <property type="project" value="InterPro"/>
</dbReference>
<dbReference type="PROSITE" id="PS50850">
    <property type="entry name" value="MFS"/>
    <property type="match status" value="1"/>
</dbReference>
<dbReference type="InterPro" id="IPR053160">
    <property type="entry name" value="MFS_DHA3_Transporter"/>
</dbReference>
<evidence type="ECO:0000256" key="3">
    <source>
        <dbReference type="ARBA" id="ARBA00023136"/>
    </source>
</evidence>
<dbReference type="EMBL" id="MWQY01000001">
    <property type="protein sequence ID" value="ORC38387.1"/>
    <property type="molecule type" value="Genomic_DNA"/>
</dbReference>
<feature type="transmembrane region" description="Helical" evidence="4">
    <location>
        <begin position="270"/>
        <end position="288"/>
    </location>
</feature>
<evidence type="ECO:0000256" key="1">
    <source>
        <dbReference type="ARBA" id="ARBA00022692"/>
    </source>
</evidence>
<proteinExistence type="predicted"/>
<dbReference type="PANTHER" id="PTHR23530">
    <property type="entry name" value="TRANSPORT PROTEIN-RELATED"/>
    <property type="match status" value="1"/>
</dbReference>
<dbReference type="AlphaFoldDB" id="A0A1Y1S396"/>
<dbReference type="CDD" id="cd06174">
    <property type="entry name" value="MFS"/>
    <property type="match status" value="1"/>
</dbReference>
<dbReference type="PANTHER" id="PTHR23530:SF1">
    <property type="entry name" value="PERMEASE, MAJOR FACILITATOR SUPERFAMILY-RELATED"/>
    <property type="match status" value="1"/>
</dbReference>
<feature type="domain" description="Major facilitator superfamily (MFS) profile" evidence="5">
    <location>
        <begin position="1"/>
        <end position="418"/>
    </location>
</feature>
<feature type="transmembrane region" description="Helical" evidence="4">
    <location>
        <begin position="142"/>
        <end position="161"/>
    </location>
</feature>
<evidence type="ECO:0000259" key="5">
    <source>
        <dbReference type="PROSITE" id="PS50850"/>
    </source>
</evidence>
<dbReference type="Pfam" id="PF07690">
    <property type="entry name" value="MFS_1"/>
    <property type="match status" value="1"/>
</dbReference>
<keyword evidence="2 4" id="KW-1133">Transmembrane helix</keyword>
<dbReference type="Proteomes" id="UP000192343">
    <property type="component" value="Unassembled WGS sequence"/>
</dbReference>
<dbReference type="InterPro" id="IPR011701">
    <property type="entry name" value="MFS"/>
</dbReference>
<reference evidence="6 7" key="1">
    <citation type="submission" date="2017-03" db="EMBL/GenBank/DDBJ databases">
        <title>Draft Genome sequence of Marispirochaeta sp. strain JC444.</title>
        <authorList>
            <person name="Shivani Y."/>
            <person name="Subhash Y."/>
            <person name="Sasikala C."/>
            <person name="Ramana C."/>
        </authorList>
    </citation>
    <scope>NUCLEOTIDE SEQUENCE [LARGE SCALE GENOMIC DNA]</scope>
    <source>
        <strain evidence="6 7">JC444</strain>
    </source>
</reference>
<feature type="transmembrane region" description="Helical" evidence="4">
    <location>
        <begin position="392"/>
        <end position="412"/>
    </location>
</feature>
<organism evidence="6 7">
    <name type="scientific">Marispirochaeta aestuarii</name>
    <dbReference type="NCBI Taxonomy" id="1963862"/>
    <lineage>
        <taxon>Bacteria</taxon>
        <taxon>Pseudomonadati</taxon>
        <taxon>Spirochaetota</taxon>
        <taxon>Spirochaetia</taxon>
        <taxon>Spirochaetales</taxon>
        <taxon>Spirochaetaceae</taxon>
        <taxon>Marispirochaeta</taxon>
    </lineage>
</organism>
<feature type="transmembrane region" description="Helical" evidence="4">
    <location>
        <begin position="68"/>
        <end position="88"/>
    </location>
</feature>
<dbReference type="SUPFAM" id="SSF103473">
    <property type="entry name" value="MFS general substrate transporter"/>
    <property type="match status" value="1"/>
</dbReference>
<feature type="transmembrane region" description="Helical" evidence="4">
    <location>
        <begin position="167"/>
        <end position="185"/>
    </location>
</feature>
<dbReference type="OrthoDB" id="9816124at2"/>
<dbReference type="InterPro" id="IPR020846">
    <property type="entry name" value="MFS_dom"/>
</dbReference>
<evidence type="ECO:0000313" key="6">
    <source>
        <dbReference type="EMBL" id="ORC38387.1"/>
    </source>
</evidence>
<name>A0A1Y1S396_9SPIO</name>
<gene>
    <name evidence="6" type="ORF">B4O97_01120</name>
</gene>
<keyword evidence="7" id="KW-1185">Reference proteome</keyword>
<accession>A0A1Y1S396</accession>
<dbReference type="RefSeq" id="WP_083047465.1">
    <property type="nucleotide sequence ID" value="NZ_MWQY01000001.1"/>
</dbReference>
<feature type="transmembrane region" description="Helical" evidence="4">
    <location>
        <begin position="308"/>
        <end position="341"/>
    </location>
</feature>
<keyword evidence="1 4" id="KW-0812">Transmembrane</keyword>
<evidence type="ECO:0000256" key="4">
    <source>
        <dbReference type="SAM" id="Phobius"/>
    </source>
</evidence>
<keyword evidence="3 4" id="KW-0472">Membrane</keyword>
<evidence type="ECO:0000256" key="2">
    <source>
        <dbReference type="ARBA" id="ARBA00022989"/>
    </source>
</evidence>